<gene>
    <name evidence="1" type="ORF">LCGC14_1126520</name>
</gene>
<dbReference type="InterPro" id="IPR008593">
    <property type="entry name" value="Dam_MeTrfase"/>
</dbReference>
<dbReference type="Pfam" id="PF05869">
    <property type="entry name" value="Dam"/>
    <property type="match status" value="1"/>
</dbReference>
<proteinExistence type="predicted"/>
<comment type="caution">
    <text evidence="1">The sequence shown here is derived from an EMBL/GenBank/DDBJ whole genome shotgun (WGS) entry which is preliminary data.</text>
</comment>
<dbReference type="GO" id="GO:0009307">
    <property type="term" value="P:DNA restriction-modification system"/>
    <property type="evidence" value="ECO:0007669"/>
    <property type="project" value="InterPro"/>
</dbReference>
<dbReference type="EMBL" id="LAZR01005247">
    <property type="protein sequence ID" value="KKN01554.1"/>
    <property type="molecule type" value="Genomic_DNA"/>
</dbReference>
<accession>A0A0F9M750</accession>
<sequence length="185" mass="20332">LIPIAARDWGSIMGKRSGIGSHTKPGQGSTDSWITPKWIIDRLGPFDLDPCEADPQPWKCAENGFRNNGICRPWSGRVWLNPPYGKQTGAWLTKLAEHQNGTALIFARTETKFFIDCVWKKATAVLFIKGRLSFYTPEGDKGRNAGGPNVLVAYDQDNALRLLESGIPGAYVSNWRLNANGNASG</sequence>
<feature type="non-terminal residue" evidence="1">
    <location>
        <position position="1"/>
    </location>
</feature>
<name>A0A0F9M750_9ZZZZ</name>
<dbReference type="AlphaFoldDB" id="A0A0F9M750"/>
<dbReference type="GO" id="GO:0009007">
    <property type="term" value="F:site-specific DNA-methyltransferase (adenine-specific) activity"/>
    <property type="evidence" value="ECO:0007669"/>
    <property type="project" value="InterPro"/>
</dbReference>
<reference evidence="1" key="1">
    <citation type="journal article" date="2015" name="Nature">
        <title>Complex archaea that bridge the gap between prokaryotes and eukaryotes.</title>
        <authorList>
            <person name="Spang A."/>
            <person name="Saw J.H."/>
            <person name="Jorgensen S.L."/>
            <person name="Zaremba-Niedzwiedzka K."/>
            <person name="Martijn J."/>
            <person name="Lind A.E."/>
            <person name="van Eijk R."/>
            <person name="Schleper C."/>
            <person name="Guy L."/>
            <person name="Ettema T.J."/>
        </authorList>
    </citation>
    <scope>NUCLEOTIDE SEQUENCE</scope>
</reference>
<protein>
    <recommendedName>
        <fullName evidence="2">DNA N-6-adenine-methyltransferase (Dam)</fullName>
    </recommendedName>
</protein>
<dbReference type="GO" id="GO:0003677">
    <property type="term" value="F:DNA binding"/>
    <property type="evidence" value="ECO:0007669"/>
    <property type="project" value="InterPro"/>
</dbReference>
<evidence type="ECO:0000313" key="1">
    <source>
        <dbReference type="EMBL" id="KKN01554.1"/>
    </source>
</evidence>
<evidence type="ECO:0008006" key="2">
    <source>
        <dbReference type="Google" id="ProtNLM"/>
    </source>
</evidence>
<organism evidence="1">
    <name type="scientific">marine sediment metagenome</name>
    <dbReference type="NCBI Taxonomy" id="412755"/>
    <lineage>
        <taxon>unclassified sequences</taxon>
        <taxon>metagenomes</taxon>
        <taxon>ecological metagenomes</taxon>
    </lineage>
</organism>